<dbReference type="InterPro" id="IPR043129">
    <property type="entry name" value="ATPase_NBD"/>
</dbReference>
<dbReference type="GO" id="GO:0005524">
    <property type="term" value="F:ATP binding"/>
    <property type="evidence" value="ECO:0007669"/>
    <property type="project" value="UniProtKB-KW"/>
</dbReference>
<dbReference type="FunFam" id="3.30.30.30:FF:000002">
    <property type="entry name" value="Heat shock 70 kDa protein 4"/>
    <property type="match status" value="1"/>
</dbReference>
<evidence type="ECO:0000313" key="3">
    <source>
        <dbReference type="EMBL" id="GMH58974.1"/>
    </source>
</evidence>
<accession>A0A9W6ZYV4</accession>
<dbReference type="GO" id="GO:0005829">
    <property type="term" value="C:cytosol"/>
    <property type="evidence" value="ECO:0007669"/>
    <property type="project" value="TreeGrafter"/>
</dbReference>
<name>A0A9W6ZYV4_9STRA</name>
<sequence>MSVVGLDFGNKNAVIAAAGRGGVDVILNGNSNRLNPNMSAFNGTSRSCGEDASSTATSNYANTITSMKRLIGLKFDSERAQNELKLCPFKAVENKANGGVSIEVSYEGETKAISVELAAGMMISHMSKIARANNAGQAVQDWVISVPPYYSDQQKRSFLDACEIVGVDCLKLMNETTASALAYGIFKDMKKEFKQDGETYTMFVDLGATSYSVSIVSFTKQKLTVLSNHYDPMLGGRDFDMAIADWAAEAFVEKYGPKGAGDPRKKPKALLKLLAASEKAKKTLSPAGVAESRMNIE</sequence>
<dbReference type="PANTHER" id="PTHR45639:SF4">
    <property type="entry name" value="HSC70CB, ISOFORM G"/>
    <property type="match status" value="1"/>
</dbReference>
<dbReference type="Proteomes" id="UP001165082">
    <property type="component" value="Unassembled WGS sequence"/>
</dbReference>
<dbReference type="InterPro" id="IPR013126">
    <property type="entry name" value="Hsp_70_fam"/>
</dbReference>
<dbReference type="Gene3D" id="3.30.30.30">
    <property type="match status" value="1"/>
</dbReference>
<gene>
    <name evidence="3" type="ORF">TrRE_jg426</name>
</gene>
<dbReference type="EMBL" id="BRXZ01006320">
    <property type="protein sequence ID" value="GMH58974.1"/>
    <property type="molecule type" value="Genomic_DNA"/>
</dbReference>
<dbReference type="AlphaFoldDB" id="A0A9W6ZYV4"/>
<dbReference type="PANTHER" id="PTHR45639">
    <property type="entry name" value="HSC70CB, ISOFORM G-RELATED"/>
    <property type="match status" value="1"/>
</dbReference>
<dbReference type="Pfam" id="PF00012">
    <property type="entry name" value="HSP70"/>
    <property type="match status" value="1"/>
</dbReference>
<protein>
    <recommendedName>
        <fullName evidence="5">Heat shock protein 70</fullName>
    </recommendedName>
</protein>
<keyword evidence="4" id="KW-1185">Reference proteome</keyword>
<feature type="non-terminal residue" evidence="3">
    <location>
        <position position="297"/>
    </location>
</feature>
<proteinExistence type="predicted"/>
<dbReference type="OrthoDB" id="434160at2759"/>
<dbReference type="GO" id="GO:0005634">
    <property type="term" value="C:nucleus"/>
    <property type="evidence" value="ECO:0007669"/>
    <property type="project" value="TreeGrafter"/>
</dbReference>
<evidence type="ECO:0000256" key="1">
    <source>
        <dbReference type="ARBA" id="ARBA00022741"/>
    </source>
</evidence>
<reference evidence="3" key="1">
    <citation type="submission" date="2022-07" db="EMBL/GenBank/DDBJ databases">
        <title>Genome analysis of Parmales, a sister group of diatoms, reveals the evolutionary specialization of diatoms from phago-mixotrophs to photoautotrophs.</title>
        <authorList>
            <person name="Ban H."/>
            <person name="Sato S."/>
            <person name="Yoshikawa S."/>
            <person name="Kazumasa Y."/>
            <person name="Nakamura Y."/>
            <person name="Ichinomiya M."/>
            <person name="Saitoh K."/>
            <person name="Sato N."/>
            <person name="Blanc-Mathieu R."/>
            <person name="Endo H."/>
            <person name="Kuwata A."/>
            <person name="Ogata H."/>
        </authorList>
    </citation>
    <scope>NUCLEOTIDE SEQUENCE</scope>
</reference>
<dbReference type="SUPFAM" id="SSF53067">
    <property type="entry name" value="Actin-like ATPase domain"/>
    <property type="match status" value="2"/>
</dbReference>
<comment type="caution">
    <text evidence="3">The sequence shown here is derived from an EMBL/GenBank/DDBJ whole genome shotgun (WGS) entry which is preliminary data.</text>
</comment>
<dbReference type="GO" id="GO:0140662">
    <property type="term" value="F:ATP-dependent protein folding chaperone"/>
    <property type="evidence" value="ECO:0007669"/>
    <property type="project" value="InterPro"/>
</dbReference>
<keyword evidence="2" id="KW-0067">ATP-binding</keyword>
<organism evidence="3 4">
    <name type="scientific">Triparma retinervis</name>
    <dbReference type="NCBI Taxonomy" id="2557542"/>
    <lineage>
        <taxon>Eukaryota</taxon>
        <taxon>Sar</taxon>
        <taxon>Stramenopiles</taxon>
        <taxon>Ochrophyta</taxon>
        <taxon>Bolidophyceae</taxon>
        <taxon>Parmales</taxon>
        <taxon>Triparmaceae</taxon>
        <taxon>Triparma</taxon>
    </lineage>
</organism>
<evidence type="ECO:0000313" key="4">
    <source>
        <dbReference type="Proteomes" id="UP001165082"/>
    </source>
</evidence>
<evidence type="ECO:0008006" key="5">
    <source>
        <dbReference type="Google" id="ProtNLM"/>
    </source>
</evidence>
<dbReference type="Gene3D" id="3.90.640.10">
    <property type="entry name" value="Actin, Chain A, domain 4"/>
    <property type="match status" value="1"/>
</dbReference>
<dbReference type="PRINTS" id="PR00301">
    <property type="entry name" value="HEATSHOCK70"/>
</dbReference>
<dbReference type="Gene3D" id="3.30.420.40">
    <property type="match status" value="2"/>
</dbReference>
<keyword evidence="1" id="KW-0547">Nucleotide-binding</keyword>
<evidence type="ECO:0000256" key="2">
    <source>
        <dbReference type="ARBA" id="ARBA00022840"/>
    </source>
</evidence>